<name>A0A7C9KLI1_9SPHN</name>
<keyword evidence="4 8" id="KW-0479">Metal-binding</keyword>
<gene>
    <name evidence="8" type="primary">vapC</name>
    <name evidence="10" type="ORF">F3168_03615</name>
</gene>
<dbReference type="PANTHER" id="PTHR33653">
    <property type="entry name" value="RIBONUCLEASE VAPC2"/>
    <property type="match status" value="1"/>
</dbReference>
<dbReference type="GO" id="GO:0004540">
    <property type="term" value="F:RNA nuclease activity"/>
    <property type="evidence" value="ECO:0007669"/>
    <property type="project" value="InterPro"/>
</dbReference>
<accession>A0A7C9KLI1</accession>
<protein>
    <recommendedName>
        <fullName evidence="8">Ribonuclease VapC</fullName>
        <shortName evidence="8">RNase VapC</shortName>
        <ecNumber evidence="8">3.1.-.-</ecNumber>
    </recommendedName>
    <alternativeName>
        <fullName evidence="8">Toxin VapC</fullName>
    </alternativeName>
</protein>
<dbReference type="CDD" id="cd18686">
    <property type="entry name" value="PIN_VapC-like"/>
    <property type="match status" value="1"/>
</dbReference>
<feature type="binding site" evidence="8">
    <location>
        <position position="12"/>
    </location>
    <ligand>
        <name>Mg(2+)</name>
        <dbReference type="ChEBI" id="CHEBI:18420"/>
    </ligand>
</feature>
<keyword evidence="6 8" id="KW-0460">Magnesium</keyword>
<dbReference type="Gene3D" id="3.40.50.1010">
    <property type="entry name" value="5'-nuclease"/>
    <property type="match status" value="1"/>
</dbReference>
<keyword evidence="5 8" id="KW-0378">Hydrolase</keyword>
<keyword evidence="11" id="KW-1185">Reference proteome</keyword>
<comment type="cofactor">
    <cofactor evidence="1 8">
        <name>Mg(2+)</name>
        <dbReference type="ChEBI" id="CHEBI:18420"/>
    </cofactor>
</comment>
<comment type="function">
    <text evidence="8">Toxic component of a toxin-antitoxin (TA) system. An RNase.</text>
</comment>
<evidence type="ECO:0000256" key="2">
    <source>
        <dbReference type="ARBA" id="ARBA00022649"/>
    </source>
</evidence>
<reference evidence="10 11" key="1">
    <citation type="submission" date="2019-09" db="EMBL/GenBank/DDBJ databases">
        <title>Polymorphobacter sp. isolated from a lake in China.</title>
        <authorList>
            <person name="Liu Z."/>
        </authorList>
    </citation>
    <scope>NUCLEOTIDE SEQUENCE [LARGE SCALE GENOMIC DNA]</scope>
    <source>
        <strain evidence="10 11">D40P</strain>
    </source>
</reference>
<dbReference type="EC" id="3.1.-.-" evidence="8"/>
<evidence type="ECO:0000256" key="3">
    <source>
        <dbReference type="ARBA" id="ARBA00022722"/>
    </source>
</evidence>
<dbReference type="InterPro" id="IPR022907">
    <property type="entry name" value="VapC_family"/>
</dbReference>
<evidence type="ECO:0000256" key="5">
    <source>
        <dbReference type="ARBA" id="ARBA00022801"/>
    </source>
</evidence>
<keyword evidence="8" id="KW-0800">Toxin</keyword>
<feature type="domain" description="PIN" evidence="9">
    <location>
        <begin position="10"/>
        <end position="121"/>
    </location>
</feature>
<dbReference type="Pfam" id="PF01850">
    <property type="entry name" value="PIN"/>
    <property type="match status" value="1"/>
</dbReference>
<evidence type="ECO:0000256" key="4">
    <source>
        <dbReference type="ARBA" id="ARBA00022723"/>
    </source>
</evidence>
<dbReference type="PANTHER" id="PTHR33653:SF1">
    <property type="entry name" value="RIBONUCLEASE VAPC2"/>
    <property type="match status" value="1"/>
</dbReference>
<dbReference type="InterPro" id="IPR050556">
    <property type="entry name" value="Type_II_TA_system_RNase"/>
</dbReference>
<dbReference type="InterPro" id="IPR029060">
    <property type="entry name" value="PIN-like_dom_sf"/>
</dbReference>
<evidence type="ECO:0000256" key="6">
    <source>
        <dbReference type="ARBA" id="ARBA00022842"/>
    </source>
</evidence>
<dbReference type="InterPro" id="IPR002716">
    <property type="entry name" value="PIN_dom"/>
</dbReference>
<sequence>MIVPGDGLHVLDSSGWIEWLSGGPGAAHFGPLIAVPDQMIVPAITIYETLRWALAKADADRTQRLAVRMQLSRVVDLDVNLAVAAANFAHQGKMGMADSMIYATAQRFGAELWTQDADFEGLPGVRYFPKLSGP</sequence>
<dbReference type="GO" id="GO:0000287">
    <property type="term" value="F:magnesium ion binding"/>
    <property type="evidence" value="ECO:0007669"/>
    <property type="project" value="UniProtKB-UniRule"/>
</dbReference>
<comment type="similarity">
    <text evidence="7 8">Belongs to the PINc/VapC protein family.</text>
</comment>
<dbReference type="GO" id="GO:0016787">
    <property type="term" value="F:hydrolase activity"/>
    <property type="evidence" value="ECO:0007669"/>
    <property type="project" value="UniProtKB-KW"/>
</dbReference>
<keyword evidence="2 8" id="KW-1277">Toxin-antitoxin system</keyword>
<proteinExistence type="inferred from homology"/>
<organism evidence="10 11">
    <name type="scientific">Sandarakinorhabdus fusca</name>
    <dbReference type="NCBI Taxonomy" id="1439888"/>
    <lineage>
        <taxon>Bacteria</taxon>
        <taxon>Pseudomonadati</taxon>
        <taxon>Pseudomonadota</taxon>
        <taxon>Alphaproteobacteria</taxon>
        <taxon>Sphingomonadales</taxon>
        <taxon>Sphingosinicellaceae</taxon>
        <taxon>Sandarakinorhabdus</taxon>
    </lineage>
</organism>
<evidence type="ECO:0000313" key="11">
    <source>
        <dbReference type="Proteomes" id="UP000481327"/>
    </source>
</evidence>
<dbReference type="GO" id="GO:0090729">
    <property type="term" value="F:toxin activity"/>
    <property type="evidence" value="ECO:0007669"/>
    <property type="project" value="UniProtKB-KW"/>
</dbReference>
<comment type="caution">
    <text evidence="10">The sequence shown here is derived from an EMBL/GenBank/DDBJ whole genome shotgun (WGS) entry which is preliminary data.</text>
</comment>
<dbReference type="SUPFAM" id="SSF88723">
    <property type="entry name" value="PIN domain-like"/>
    <property type="match status" value="1"/>
</dbReference>
<evidence type="ECO:0000256" key="1">
    <source>
        <dbReference type="ARBA" id="ARBA00001946"/>
    </source>
</evidence>
<dbReference type="OrthoDB" id="7350421at2"/>
<dbReference type="Proteomes" id="UP000481327">
    <property type="component" value="Unassembled WGS sequence"/>
</dbReference>
<evidence type="ECO:0000259" key="9">
    <source>
        <dbReference type="Pfam" id="PF01850"/>
    </source>
</evidence>
<keyword evidence="3 8" id="KW-0540">Nuclease</keyword>
<dbReference type="HAMAP" id="MF_00265">
    <property type="entry name" value="VapC_Nob1"/>
    <property type="match status" value="1"/>
</dbReference>
<dbReference type="EMBL" id="WIOL01000001">
    <property type="protein sequence ID" value="MQT16344.1"/>
    <property type="molecule type" value="Genomic_DNA"/>
</dbReference>
<evidence type="ECO:0000256" key="7">
    <source>
        <dbReference type="ARBA" id="ARBA00038093"/>
    </source>
</evidence>
<evidence type="ECO:0000256" key="8">
    <source>
        <dbReference type="HAMAP-Rule" id="MF_00265"/>
    </source>
</evidence>
<feature type="binding site" evidence="8">
    <location>
        <position position="98"/>
    </location>
    <ligand>
        <name>Mg(2+)</name>
        <dbReference type="ChEBI" id="CHEBI:18420"/>
    </ligand>
</feature>
<evidence type="ECO:0000313" key="10">
    <source>
        <dbReference type="EMBL" id="MQT16344.1"/>
    </source>
</evidence>
<dbReference type="AlphaFoldDB" id="A0A7C9KLI1"/>